<reference evidence="2 3" key="3">
    <citation type="journal article" date="2015" name="Genome Announc.">
        <title>Draft Genome Sequence of the Archiascomycetous Yeast Saitoella complicata.</title>
        <authorList>
            <person name="Yamauchi K."/>
            <person name="Kondo S."/>
            <person name="Hamamoto M."/>
            <person name="Takahashi Y."/>
            <person name="Ogura Y."/>
            <person name="Hayashi T."/>
            <person name="Nishida H."/>
        </authorList>
    </citation>
    <scope>NUCLEOTIDE SEQUENCE [LARGE SCALE GENOMIC DNA]</scope>
    <source>
        <strain evidence="2 3">NRRL Y-17804</strain>
    </source>
</reference>
<reference evidence="2 3" key="2">
    <citation type="journal article" date="2014" name="J. Gen. Appl. Microbiol.">
        <title>The early diverging ascomycetous budding yeast Saitoella complicata has three histone deacetylases belonging to the Clr6, Hos2, and Rpd3 lineages.</title>
        <authorList>
            <person name="Nishida H."/>
            <person name="Matsumoto T."/>
            <person name="Kondo S."/>
            <person name="Hamamoto M."/>
            <person name="Yoshikawa H."/>
        </authorList>
    </citation>
    <scope>NUCLEOTIDE SEQUENCE [LARGE SCALE GENOMIC DNA]</scope>
    <source>
        <strain evidence="2 3">NRRL Y-17804</strain>
    </source>
</reference>
<dbReference type="Gene3D" id="3.40.50.300">
    <property type="entry name" value="P-loop containing nucleotide triphosphate hydrolases"/>
    <property type="match status" value="1"/>
</dbReference>
<dbReference type="PANTHER" id="PTHR43721">
    <property type="entry name" value="ELONGATION FACTOR TU-RELATED"/>
    <property type="match status" value="1"/>
</dbReference>
<organism evidence="2 3">
    <name type="scientific">Saitoella complicata (strain BCRC 22490 / CBS 7301 / JCM 7358 / NBRC 10748 / NRRL Y-17804)</name>
    <dbReference type="NCBI Taxonomy" id="698492"/>
    <lineage>
        <taxon>Eukaryota</taxon>
        <taxon>Fungi</taxon>
        <taxon>Dikarya</taxon>
        <taxon>Ascomycota</taxon>
        <taxon>Taphrinomycotina</taxon>
        <taxon>Taphrinomycotina incertae sedis</taxon>
        <taxon>Saitoella</taxon>
    </lineage>
</organism>
<evidence type="ECO:0000259" key="1">
    <source>
        <dbReference type="Pfam" id="PF00009"/>
    </source>
</evidence>
<sequence>MNTLGADSDYHPLPACQLLPGVMRLSPEDHDGPIEYKVQLLGIGPERLDQLCTQMHFRLGEGGGAALYEIGVGDDGKLIGLLEDDMRESLETLSRMANKLEVGLQVVGSIHVPSSDHDEDQDPRICAEVLIQRRLEDRAFDEIRVVTIGAHESGKTTLLGVLTHGIPDNGRGRARLALLRHRHEIETGHTSSIAHEIVGYDADGEAVNYATIPFSFSSKQSIVRASVKVIDFLDCAGHPRFARQTIRGILGYAAHYALCTVAASSGEVGEVAKEYIGMCFALGVPSFVCLTKVDLATKERLRTTMTKLYAFLGMQGRVPVLVQSEGDVETFVREMEVGEGVVPVFLTSCAANLTSIPLLHTFLNALPVPPSVLDSDTNTEMGARFHVNEVYQHPTAGLIIGGVLRRGTRLPSSQSSSAIYLLGPDSAGDFVRVGIKTIHRQRIPTPYLSRGQAGTIAISIEEGGFKVRKGMVLIEVPEGGEEEVVKASGKIEVEVDAGVNLGVEQAMVYFASARASIKGGAASSHETHDGGLRTVRYEFTSGPEYVEVGESAVVTRSDGEMAFVGRVVGRECQKRDGNGALRCATGSTWLYTGSVLRAHWRRGIVLTTCSLSL</sequence>
<dbReference type="InterPro" id="IPR027417">
    <property type="entry name" value="P-loop_NTPase"/>
</dbReference>
<dbReference type="GO" id="GO:0003924">
    <property type="term" value="F:GTPase activity"/>
    <property type="evidence" value="ECO:0007669"/>
    <property type="project" value="InterPro"/>
</dbReference>
<dbReference type="EMBL" id="BACD03000025">
    <property type="protein sequence ID" value="GAO49764.1"/>
    <property type="molecule type" value="Genomic_DNA"/>
</dbReference>
<dbReference type="AlphaFoldDB" id="A0A0E9NIU2"/>
<accession>A0A0E9NIU2</accession>
<evidence type="ECO:0000313" key="3">
    <source>
        <dbReference type="Proteomes" id="UP000033140"/>
    </source>
</evidence>
<gene>
    <name evidence="2" type="ORF">G7K_3906-t1</name>
</gene>
<keyword evidence="3" id="KW-1185">Reference proteome</keyword>
<dbReference type="PANTHER" id="PTHR43721:SF30">
    <property type="entry name" value="TR-TYPE G DOMAIN-CONTAINING PROTEIN"/>
    <property type="match status" value="1"/>
</dbReference>
<dbReference type="Proteomes" id="UP000033140">
    <property type="component" value="Unassembled WGS sequence"/>
</dbReference>
<evidence type="ECO:0000313" key="2">
    <source>
        <dbReference type="EMBL" id="GAO49764.1"/>
    </source>
</evidence>
<comment type="caution">
    <text evidence="2">The sequence shown here is derived from an EMBL/GenBank/DDBJ whole genome shotgun (WGS) entry which is preliminary data.</text>
</comment>
<reference evidence="2 3" key="1">
    <citation type="journal article" date="2011" name="J. Gen. Appl. Microbiol.">
        <title>Draft genome sequencing of the enigmatic yeast Saitoella complicata.</title>
        <authorList>
            <person name="Nishida H."/>
            <person name="Hamamoto M."/>
            <person name="Sugiyama J."/>
        </authorList>
    </citation>
    <scope>NUCLEOTIDE SEQUENCE [LARGE SCALE GENOMIC DNA]</scope>
    <source>
        <strain evidence="2 3">NRRL Y-17804</strain>
    </source>
</reference>
<dbReference type="InterPro" id="IPR050055">
    <property type="entry name" value="EF-Tu_GTPase"/>
</dbReference>
<dbReference type="SUPFAM" id="SSF52540">
    <property type="entry name" value="P-loop containing nucleoside triphosphate hydrolases"/>
    <property type="match status" value="1"/>
</dbReference>
<dbReference type="GO" id="GO:0003746">
    <property type="term" value="F:translation elongation factor activity"/>
    <property type="evidence" value="ECO:0007669"/>
    <property type="project" value="TreeGrafter"/>
</dbReference>
<dbReference type="Pfam" id="PF00009">
    <property type="entry name" value="GTP_EFTU"/>
    <property type="match status" value="1"/>
</dbReference>
<dbReference type="InterPro" id="IPR000795">
    <property type="entry name" value="T_Tr_GTP-bd_dom"/>
</dbReference>
<name>A0A0E9NIU2_SAICN</name>
<proteinExistence type="predicted"/>
<protein>
    <recommendedName>
        <fullName evidence="1">Tr-type G domain-containing protein</fullName>
    </recommendedName>
</protein>
<dbReference type="GO" id="GO:0005525">
    <property type="term" value="F:GTP binding"/>
    <property type="evidence" value="ECO:0007669"/>
    <property type="project" value="InterPro"/>
</dbReference>
<feature type="domain" description="Tr-type G" evidence="1">
    <location>
        <begin position="144"/>
        <end position="367"/>
    </location>
</feature>